<dbReference type="InterPro" id="IPR011006">
    <property type="entry name" value="CheY-like_superfamily"/>
</dbReference>
<dbReference type="Proteomes" id="UP000482578">
    <property type="component" value="Unassembled WGS sequence"/>
</dbReference>
<proteinExistence type="predicted"/>
<comment type="caution">
    <text evidence="2">The sequence shown here is derived from an EMBL/GenBank/DDBJ whole genome shotgun (WGS) entry which is preliminary data.</text>
</comment>
<gene>
    <name evidence="2" type="ORF">GZH52_10290</name>
</gene>
<dbReference type="SUPFAM" id="SSF52172">
    <property type="entry name" value="CheY-like"/>
    <property type="match status" value="1"/>
</dbReference>
<evidence type="ECO:0000256" key="1">
    <source>
        <dbReference type="SAM" id="MobiDB-lite"/>
    </source>
</evidence>
<keyword evidence="3" id="KW-1185">Reference proteome</keyword>
<evidence type="ECO:0000313" key="3">
    <source>
        <dbReference type="Proteomes" id="UP000482578"/>
    </source>
</evidence>
<reference evidence="2 3" key="1">
    <citation type="submission" date="2020-02" db="EMBL/GenBank/DDBJ databases">
        <authorList>
            <person name="Yang Z."/>
        </authorList>
    </citation>
    <scope>NUCLEOTIDE SEQUENCE [LARGE SCALE GENOMIC DNA]</scope>
    <source>
        <strain evidence="2 3">HX-7-9</strain>
    </source>
</reference>
<feature type="region of interest" description="Disordered" evidence="1">
    <location>
        <begin position="109"/>
        <end position="155"/>
    </location>
</feature>
<protein>
    <submittedName>
        <fullName evidence="2">Uncharacterized protein</fullName>
    </submittedName>
</protein>
<feature type="compositionally biased region" description="Low complexity" evidence="1">
    <location>
        <begin position="364"/>
        <end position="373"/>
    </location>
</feature>
<dbReference type="AlphaFoldDB" id="A0A6B2KSF6"/>
<feature type="compositionally biased region" description="Pro residues" evidence="1">
    <location>
        <begin position="132"/>
        <end position="149"/>
    </location>
</feature>
<dbReference type="Gene3D" id="3.40.50.2300">
    <property type="match status" value="1"/>
</dbReference>
<evidence type="ECO:0000313" key="2">
    <source>
        <dbReference type="EMBL" id="NDV13175.1"/>
    </source>
</evidence>
<organism evidence="2 3">
    <name type="scientific">Crenobacter caeni</name>
    <dbReference type="NCBI Taxonomy" id="2705474"/>
    <lineage>
        <taxon>Bacteria</taxon>
        <taxon>Pseudomonadati</taxon>
        <taxon>Pseudomonadota</taxon>
        <taxon>Betaproteobacteria</taxon>
        <taxon>Neisseriales</taxon>
        <taxon>Neisseriaceae</taxon>
        <taxon>Crenobacter</taxon>
    </lineage>
</organism>
<name>A0A6B2KSF6_9NEIS</name>
<dbReference type="RefSeq" id="WP_163316379.1">
    <property type="nucleotide sequence ID" value="NZ_JAAGAA010000008.1"/>
</dbReference>
<feature type="region of interest" description="Disordered" evidence="1">
    <location>
        <begin position="351"/>
        <end position="373"/>
    </location>
</feature>
<sequence>MMTAAKAHAITVLPLGMDERKLAVLRMAFRMHQAIHYRLSDSAGETPSLAIVDVDSPQGWQVWAQLRQAHPGLPALIVSAFPQADAPAPVLPKPIRVETLFPALQQLLAAPDAGTPRPGGTRPATREEPLAQPVPQPPSAQNPEAPPPAQAVTTTDAELARKAIDNARELRPAKEWPERVDYFDPTTGLYGVLTSLYRQRRVAAVVADGQEVFRLYPNDERCVISVPADTLARLCAVPALTVKLRALQGAHEQPPADAPAAHAVLWQLALLSARGRMPNGVGADNLIRLRHWPNLTRLAPLPDAMRMAAFWTRTPASPRMALRMLGVEIGDLCNFIAACHAIGLIDTRRGATERPLSPAPSPSAPASTPQPRGLLSRLLARLRNR</sequence>
<dbReference type="EMBL" id="JAAGAA010000008">
    <property type="protein sequence ID" value="NDV13175.1"/>
    <property type="molecule type" value="Genomic_DNA"/>
</dbReference>
<accession>A0A6B2KSF6</accession>